<organism evidence="3 4">
    <name type="scientific">Microbaculum marinum</name>
    <dbReference type="NCBI Taxonomy" id="1764581"/>
    <lineage>
        <taxon>Bacteria</taxon>
        <taxon>Pseudomonadati</taxon>
        <taxon>Pseudomonadota</taxon>
        <taxon>Alphaproteobacteria</taxon>
        <taxon>Hyphomicrobiales</taxon>
        <taxon>Tepidamorphaceae</taxon>
        <taxon>Microbaculum</taxon>
    </lineage>
</organism>
<evidence type="ECO:0000313" key="3">
    <source>
        <dbReference type="EMBL" id="MEJ8572451.1"/>
    </source>
</evidence>
<comment type="caution">
    <text evidence="3">The sequence shown here is derived from an EMBL/GenBank/DDBJ whole genome shotgun (WGS) entry which is preliminary data.</text>
</comment>
<dbReference type="AlphaFoldDB" id="A0AAW9RYD7"/>
<proteinExistence type="predicted"/>
<dbReference type="Gene3D" id="1.25.40.10">
    <property type="entry name" value="Tetratricopeptide repeat domain"/>
    <property type="match status" value="1"/>
</dbReference>
<feature type="domain" description="GSCFA" evidence="2">
    <location>
        <begin position="55"/>
        <end position="319"/>
    </location>
</feature>
<evidence type="ECO:0000313" key="4">
    <source>
        <dbReference type="Proteomes" id="UP001378188"/>
    </source>
</evidence>
<dbReference type="InterPro" id="IPR011990">
    <property type="entry name" value="TPR-like_helical_dom_sf"/>
</dbReference>
<sequence>MKPSPEQDRLIPFGRVVDPSRDISIAAHRDATDRMRPICRPEVRPKFQIDARKSVFVIGSCFARAIEARLRDMGGLVPEFDFRMTAHEWPSLPSNLINKFTPASIHSEISWCHRIYVRGDGFQPADAEELLYDVGNGEVVDGGLMGLRPLSRERAIERRSALYDYFRNIFEAEAVVITLGLVECWWDSERRRFIEEVPLATPLRSHYAGRIHFYRLDYDRCRALLQETIRLVDSVHHPKKFLITTSPVPLARTFTDDDIIVANTYGKSLLRTVSGELAERAPNVDYFPSYESVVLTRDWSVYQDDLRHVSPSAAARVIAQVMERYFVNVSAAQRDLIASISAFHDDDVGTAIELAERSLAAEPASLSGWYHLAQCRQRAGASVKAVEAWERVCALAPDNVLAVHSLAVAHIAAGSPQAGAEVAEAYLSRHPHTPYAELALAMAYLAAQRFADCLAVTERLASARAATDVCHTVASQAHEALGDIGAALESARLAAKFRWQSDELKDRVADLERRLAGAVADGAPATAPVL</sequence>
<dbReference type="Proteomes" id="UP001378188">
    <property type="component" value="Unassembled WGS sequence"/>
</dbReference>
<keyword evidence="4" id="KW-1185">Reference proteome</keyword>
<gene>
    <name evidence="3" type="ORF">V3328_13255</name>
</gene>
<dbReference type="InterPro" id="IPR014982">
    <property type="entry name" value="GSCFA"/>
</dbReference>
<name>A0AAW9RYD7_9HYPH</name>
<keyword evidence="1" id="KW-0175">Coiled coil</keyword>
<dbReference type="Pfam" id="PF08885">
    <property type="entry name" value="GSCFA"/>
    <property type="match status" value="1"/>
</dbReference>
<feature type="coiled-coil region" evidence="1">
    <location>
        <begin position="494"/>
        <end position="521"/>
    </location>
</feature>
<evidence type="ECO:0000259" key="2">
    <source>
        <dbReference type="Pfam" id="PF08885"/>
    </source>
</evidence>
<accession>A0AAW9RYD7</accession>
<dbReference type="RefSeq" id="WP_340330152.1">
    <property type="nucleotide sequence ID" value="NZ_JAZHOF010000005.1"/>
</dbReference>
<protein>
    <submittedName>
        <fullName evidence="3">GSCFA domain-containing protein</fullName>
    </submittedName>
</protein>
<dbReference type="SUPFAM" id="SSF48452">
    <property type="entry name" value="TPR-like"/>
    <property type="match status" value="1"/>
</dbReference>
<dbReference type="EMBL" id="JAZHOF010000005">
    <property type="protein sequence ID" value="MEJ8572451.1"/>
    <property type="molecule type" value="Genomic_DNA"/>
</dbReference>
<reference evidence="3 4" key="1">
    <citation type="submission" date="2024-02" db="EMBL/GenBank/DDBJ databases">
        <title>Genome analysis and characterization of Microbaculum marinisediminis sp. nov., isolated from marine sediment.</title>
        <authorList>
            <person name="Du Z.-J."/>
            <person name="Ye Y.-Q."/>
            <person name="Zhang Z.-R."/>
            <person name="Yuan S.-M."/>
            <person name="Zhang X.-Y."/>
        </authorList>
    </citation>
    <scope>NUCLEOTIDE SEQUENCE [LARGE SCALE GENOMIC DNA]</scope>
    <source>
        <strain evidence="3 4">SDUM1044001</strain>
    </source>
</reference>
<evidence type="ECO:0000256" key="1">
    <source>
        <dbReference type="SAM" id="Coils"/>
    </source>
</evidence>